<accession>A0ABS5SML1</accession>
<evidence type="ECO:0000313" key="1">
    <source>
        <dbReference type="EMBL" id="MBT0675433.1"/>
    </source>
</evidence>
<dbReference type="Proteomes" id="UP001519538">
    <property type="component" value="Unassembled WGS sequence"/>
</dbReference>
<sequence>MSKIIIDTCAFSLPWMGNVKKDILSQTNKKVFVCFSETEKWKKEFTEEYMKFLKIAQMAQVLIKIDSKKIEQIEKELIKEPFWGECDACDDEHIFSVCLECDINFIFSTDQRMCRCRNISRQDNKLKHIGKYSVNFKMIKTEQQYGKQKSIIFR</sequence>
<reference evidence="1 2" key="1">
    <citation type="journal article" date="2021" name="Astrobiology">
        <title>Bacterial Cellulose Retains Robustness but Its Synthesis Declines After Exposure to a Mars-Like Environment Simulated Outside the International Space Station.</title>
        <authorList>
            <person name="Orlovska I."/>
            <person name="Podolich O."/>
            <person name="Kukharenko O."/>
            <person name="Zaets I."/>
            <person name="Reva O."/>
            <person name="Khirunenko L."/>
            <person name="Zmejkoski D."/>
            <person name="Rogalsky S."/>
            <person name="Barh D."/>
            <person name="Tiwari S."/>
            <person name="Kumavath R."/>
            <person name="Goes-Neto A."/>
            <person name="Azevedo V."/>
            <person name="Brenig B."/>
            <person name="Ghosh P."/>
            <person name="de Vera J.P."/>
            <person name="Kozyrovska N."/>
        </authorList>
    </citation>
    <scope>NUCLEOTIDE SEQUENCE [LARGE SCALE GENOMIC DNA]</scope>
    <source>
        <strain evidence="1 2">IMBG 311</strain>
    </source>
</reference>
<dbReference type="EMBL" id="JABLUU010000008">
    <property type="protein sequence ID" value="MBT0675433.1"/>
    <property type="molecule type" value="Genomic_DNA"/>
</dbReference>
<gene>
    <name evidence="1" type="ORF">HNO79_08570</name>
</gene>
<name>A0ABS5SML1_9PROT</name>
<evidence type="ECO:0008006" key="3">
    <source>
        <dbReference type="Google" id="ProtNLM"/>
    </source>
</evidence>
<dbReference type="RefSeq" id="WP_214165534.1">
    <property type="nucleotide sequence ID" value="NZ_JABLUU010000008.1"/>
</dbReference>
<dbReference type="GeneID" id="79187787"/>
<protein>
    <recommendedName>
        <fullName evidence="3">PIN domain-containing protein</fullName>
    </recommendedName>
</protein>
<organism evidence="1 2">
    <name type="scientific">Komagataeibacter oboediens</name>
    <dbReference type="NCBI Taxonomy" id="65958"/>
    <lineage>
        <taxon>Bacteria</taxon>
        <taxon>Pseudomonadati</taxon>
        <taxon>Pseudomonadota</taxon>
        <taxon>Alphaproteobacteria</taxon>
        <taxon>Acetobacterales</taxon>
        <taxon>Acetobacteraceae</taxon>
        <taxon>Komagataeibacter</taxon>
    </lineage>
</organism>
<evidence type="ECO:0000313" key="2">
    <source>
        <dbReference type="Proteomes" id="UP001519538"/>
    </source>
</evidence>
<keyword evidence="2" id="KW-1185">Reference proteome</keyword>
<proteinExistence type="predicted"/>
<comment type="caution">
    <text evidence="1">The sequence shown here is derived from an EMBL/GenBank/DDBJ whole genome shotgun (WGS) entry which is preliminary data.</text>
</comment>